<dbReference type="Pfam" id="PF00440">
    <property type="entry name" value="TetR_N"/>
    <property type="match status" value="1"/>
</dbReference>
<dbReference type="PROSITE" id="PS50977">
    <property type="entry name" value="HTH_TETR_2"/>
    <property type="match status" value="1"/>
</dbReference>
<gene>
    <name evidence="7" type="primary">acrR</name>
    <name evidence="7" type="ORF">GPAL_2080</name>
</gene>
<evidence type="ECO:0000256" key="3">
    <source>
        <dbReference type="ARBA" id="ARBA00023125"/>
    </source>
</evidence>
<keyword evidence="1" id="KW-0678">Repressor</keyword>
<dbReference type="OrthoDB" id="5816932at2"/>
<keyword evidence="4" id="KW-0804">Transcription</keyword>
<dbReference type="RefSeq" id="WP_006011393.1">
    <property type="nucleotide sequence ID" value="NZ_AUAV01000012.1"/>
</dbReference>
<dbReference type="EMBL" id="BAEQ01000036">
    <property type="protein sequence ID" value="GAC28941.1"/>
    <property type="molecule type" value="Genomic_DNA"/>
</dbReference>
<dbReference type="InterPro" id="IPR050624">
    <property type="entry name" value="HTH-type_Tx_Regulator"/>
</dbReference>
<dbReference type="GO" id="GO:0003677">
    <property type="term" value="F:DNA binding"/>
    <property type="evidence" value="ECO:0007669"/>
    <property type="project" value="UniProtKB-UniRule"/>
</dbReference>
<reference evidence="8" key="1">
    <citation type="journal article" date="2014" name="Environ. Microbiol.">
        <title>Comparative genomics of the marine bacterial genus Glaciecola reveals the high degree of genomic diversity and genomic characteristic for cold adaptation.</title>
        <authorList>
            <person name="Qin Q.L."/>
            <person name="Xie B.B."/>
            <person name="Yu Y."/>
            <person name="Shu Y.L."/>
            <person name="Rong J.C."/>
            <person name="Zhang Y.J."/>
            <person name="Zhao D.L."/>
            <person name="Chen X.L."/>
            <person name="Zhang X.Y."/>
            <person name="Chen B."/>
            <person name="Zhou B.C."/>
            <person name="Zhang Y.Z."/>
        </authorList>
    </citation>
    <scope>NUCLEOTIDE SEQUENCE [LARGE SCALE GENOMIC DNA]</scope>
    <source>
        <strain evidence="8">ACAM 615</strain>
    </source>
</reference>
<feature type="domain" description="HTH tetR-type" evidence="6">
    <location>
        <begin position="9"/>
        <end position="69"/>
    </location>
</feature>
<protein>
    <submittedName>
        <fullName evidence="7">TetR/AcrR family transcriptional regulator, acrAB operon repressor</fullName>
    </submittedName>
</protein>
<sequence length="204" mass="23090">MRKTKEDADITKQSILDAAVKLFSEHGVAKTSLEKIAKAAGVTRGAVYWHFLSKQDIFEALHDQLHSPFIQMITDGLEAVSPNAIEQLQEVCTELLIDLEQNKMKKKIATLFLLRCDYSDEFAQSKDRYNEKKKQKHVTLSRYFDKAIKQGVLPENTDSMLLTIGISAYLRGIAVEYLEDPDAFSMQDNAAKLIGMYFGNLHAE</sequence>
<organism evidence="7 8">
    <name type="scientific">Brumicola pallidula DSM 14239 = ACAM 615</name>
    <dbReference type="NCBI Taxonomy" id="1121922"/>
    <lineage>
        <taxon>Bacteria</taxon>
        <taxon>Pseudomonadati</taxon>
        <taxon>Pseudomonadota</taxon>
        <taxon>Gammaproteobacteria</taxon>
        <taxon>Alteromonadales</taxon>
        <taxon>Alteromonadaceae</taxon>
        <taxon>Brumicola</taxon>
    </lineage>
</organism>
<dbReference type="SUPFAM" id="SSF46689">
    <property type="entry name" value="Homeodomain-like"/>
    <property type="match status" value="1"/>
</dbReference>
<evidence type="ECO:0000313" key="8">
    <source>
        <dbReference type="Proteomes" id="UP000006251"/>
    </source>
</evidence>
<evidence type="ECO:0000256" key="1">
    <source>
        <dbReference type="ARBA" id="ARBA00022491"/>
    </source>
</evidence>
<evidence type="ECO:0000259" key="6">
    <source>
        <dbReference type="PROSITE" id="PS50977"/>
    </source>
</evidence>
<comment type="caution">
    <text evidence="7">The sequence shown here is derived from an EMBL/GenBank/DDBJ whole genome shotgun (WGS) entry which is preliminary data.</text>
</comment>
<evidence type="ECO:0000256" key="5">
    <source>
        <dbReference type="PROSITE-ProRule" id="PRU00335"/>
    </source>
</evidence>
<dbReference type="SUPFAM" id="SSF48498">
    <property type="entry name" value="Tetracyclin repressor-like, C-terminal domain"/>
    <property type="match status" value="1"/>
</dbReference>
<dbReference type="AlphaFoldDB" id="K6YYB0"/>
<keyword evidence="2" id="KW-0805">Transcription regulation</keyword>
<dbReference type="Proteomes" id="UP000006251">
    <property type="component" value="Unassembled WGS sequence"/>
</dbReference>
<dbReference type="PROSITE" id="PS01081">
    <property type="entry name" value="HTH_TETR_1"/>
    <property type="match status" value="1"/>
</dbReference>
<dbReference type="InterPro" id="IPR036271">
    <property type="entry name" value="Tet_transcr_reg_TetR-rel_C_sf"/>
</dbReference>
<dbReference type="InterPro" id="IPR001647">
    <property type="entry name" value="HTH_TetR"/>
</dbReference>
<dbReference type="PANTHER" id="PTHR43479:SF11">
    <property type="entry name" value="ACREF_ENVCD OPERON REPRESSOR-RELATED"/>
    <property type="match status" value="1"/>
</dbReference>
<name>K6YYB0_9ALTE</name>
<dbReference type="InterPro" id="IPR023772">
    <property type="entry name" value="DNA-bd_HTH_TetR-type_CS"/>
</dbReference>
<feature type="DNA-binding region" description="H-T-H motif" evidence="5">
    <location>
        <begin position="32"/>
        <end position="51"/>
    </location>
</feature>
<dbReference type="InterPro" id="IPR009057">
    <property type="entry name" value="Homeodomain-like_sf"/>
</dbReference>
<keyword evidence="3 5" id="KW-0238">DNA-binding</keyword>
<dbReference type="Pfam" id="PF08361">
    <property type="entry name" value="TetR_C_2"/>
    <property type="match status" value="1"/>
</dbReference>
<keyword evidence="8" id="KW-1185">Reference proteome</keyword>
<proteinExistence type="predicted"/>
<evidence type="ECO:0000256" key="4">
    <source>
        <dbReference type="ARBA" id="ARBA00023163"/>
    </source>
</evidence>
<evidence type="ECO:0000313" key="7">
    <source>
        <dbReference type="EMBL" id="GAC28941.1"/>
    </source>
</evidence>
<dbReference type="PANTHER" id="PTHR43479">
    <property type="entry name" value="ACREF/ENVCD OPERON REPRESSOR-RELATED"/>
    <property type="match status" value="1"/>
</dbReference>
<dbReference type="InterPro" id="IPR013572">
    <property type="entry name" value="Tscrpt_reg_MAATS_C"/>
</dbReference>
<dbReference type="Gene3D" id="1.10.357.10">
    <property type="entry name" value="Tetracycline Repressor, domain 2"/>
    <property type="match status" value="1"/>
</dbReference>
<dbReference type="PRINTS" id="PR00455">
    <property type="entry name" value="HTHTETR"/>
</dbReference>
<accession>K6YYB0</accession>
<evidence type="ECO:0000256" key="2">
    <source>
        <dbReference type="ARBA" id="ARBA00023015"/>
    </source>
</evidence>